<dbReference type="EMBL" id="CM001744">
    <property type="protein sequence ID" value="KJB30715.1"/>
    <property type="molecule type" value="Genomic_DNA"/>
</dbReference>
<organism evidence="1 2">
    <name type="scientific">Gossypium raimondii</name>
    <name type="common">Peruvian cotton</name>
    <name type="synonym">Gossypium klotzschianum subsp. raimondii</name>
    <dbReference type="NCBI Taxonomy" id="29730"/>
    <lineage>
        <taxon>Eukaryota</taxon>
        <taxon>Viridiplantae</taxon>
        <taxon>Streptophyta</taxon>
        <taxon>Embryophyta</taxon>
        <taxon>Tracheophyta</taxon>
        <taxon>Spermatophyta</taxon>
        <taxon>Magnoliopsida</taxon>
        <taxon>eudicotyledons</taxon>
        <taxon>Gunneridae</taxon>
        <taxon>Pentapetalae</taxon>
        <taxon>rosids</taxon>
        <taxon>malvids</taxon>
        <taxon>Malvales</taxon>
        <taxon>Malvaceae</taxon>
        <taxon>Malvoideae</taxon>
        <taxon>Gossypium</taxon>
    </lineage>
</organism>
<dbReference type="AlphaFoldDB" id="A0A0D2SHS5"/>
<name>A0A0D2SHS5_GOSRA</name>
<feature type="non-terminal residue" evidence="1">
    <location>
        <position position="33"/>
    </location>
</feature>
<evidence type="ECO:0000313" key="1">
    <source>
        <dbReference type="EMBL" id="KJB30715.1"/>
    </source>
</evidence>
<keyword evidence="2" id="KW-1185">Reference proteome</keyword>
<accession>A0A0D2SHS5</accession>
<proteinExistence type="predicted"/>
<reference evidence="1 2" key="1">
    <citation type="journal article" date="2012" name="Nature">
        <title>Repeated polyploidization of Gossypium genomes and the evolution of spinnable cotton fibres.</title>
        <authorList>
            <person name="Paterson A.H."/>
            <person name="Wendel J.F."/>
            <person name="Gundlach H."/>
            <person name="Guo H."/>
            <person name="Jenkins J."/>
            <person name="Jin D."/>
            <person name="Llewellyn D."/>
            <person name="Showmaker K.C."/>
            <person name="Shu S."/>
            <person name="Udall J."/>
            <person name="Yoo M.J."/>
            <person name="Byers R."/>
            <person name="Chen W."/>
            <person name="Doron-Faigenboim A."/>
            <person name="Duke M.V."/>
            <person name="Gong L."/>
            <person name="Grimwood J."/>
            <person name="Grover C."/>
            <person name="Grupp K."/>
            <person name="Hu G."/>
            <person name="Lee T.H."/>
            <person name="Li J."/>
            <person name="Lin L."/>
            <person name="Liu T."/>
            <person name="Marler B.S."/>
            <person name="Page J.T."/>
            <person name="Roberts A.W."/>
            <person name="Romanel E."/>
            <person name="Sanders W.S."/>
            <person name="Szadkowski E."/>
            <person name="Tan X."/>
            <person name="Tang H."/>
            <person name="Xu C."/>
            <person name="Wang J."/>
            <person name="Wang Z."/>
            <person name="Zhang D."/>
            <person name="Zhang L."/>
            <person name="Ashrafi H."/>
            <person name="Bedon F."/>
            <person name="Bowers J.E."/>
            <person name="Brubaker C.L."/>
            <person name="Chee P.W."/>
            <person name="Das S."/>
            <person name="Gingle A.R."/>
            <person name="Haigler C.H."/>
            <person name="Harker D."/>
            <person name="Hoffmann L.V."/>
            <person name="Hovav R."/>
            <person name="Jones D.C."/>
            <person name="Lemke C."/>
            <person name="Mansoor S."/>
            <person name="ur Rahman M."/>
            <person name="Rainville L.N."/>
            <person name="Rambani A."/>
            <person name="Reddy U.K."/>
            <person name="Rong J.K."/>
            <person name="Saranga Y."/>
            <person name="Scheffler B.E."/>
            <person name="Scheffler J.A."/>
            <person name="Stelly D.M."/>
            <person name="Triplett B.A."/>
            <person name="Van Deynze A."/>
            <person name="Vaslin M.F."/>
            <person name="Waghmare V.N."/>
            <person name="Walford S.A."/>
            <person name="Wright R.J."/>
            <person name="Zaki E.A."/>
            <person name="Zhang T."/>
            <person name="Dennis E.S."/>
            <person name="Mayer K.F."/>
            <person name="Peterson D.G."/>
            <person name="Rokhsar D.S."/>
            <person name="Wang X."/>
            <person name="Schmutz J."/>
        </authorList>
    </citation>
    <scope>NUCLEOTIDE SEQUENCE [LARGE SCALE GENOMIC DNA]</scope>
</reference>
<sequence>MLLRRRFTITLETAGPSTMLVPPAEMLVMLLWH</sequence>
<gene>
    <name evidence="1" type="ORF">B456_005G1564002</name>
</gene>
<dbReference type="Gramene" id="KJB30715">
    <property type="protein sequence ID" value="KJB30715"/>
    <property type="gene ID" value="B456_005G1564002"/>
</dbReference>
<protein>
    <submittedName>
        <fullName evidence="1">Uncharacterized protein</fullName>
    </submittedName>
</protein>
<dbReference type="Proteomes" id="UP000032304">
    <property type="component" value="Chromosome 5"/>
</dbReference>
<evidence type="ECO:0000313" key="2">
    <source>
        <dbReference type="Proteomes" id="UP000032304"/>
    </source>
</evidence>